<keyword evidence="2" id="KW-1185">Reference proteome</keyword>
<dbReference type="EMBL" id="CM023470">
    <property type="protein sequence ID" value="KAH7977543.1"/>
    <property type="molecule type" value="Genomic_DNA"/>
</dbReference>
<proteinExistence type="predicted"/>
<comment type="caution">
    <text evidence="1">The sequence shown here is derived from an EMBL/GenBank/DDBJ whole genome shotgun (WGS) entry which is preliminary data.</text>
</comment>
<accession>A0ACB8DT25</accession>
<organism evidence="1 2">
    <name type="scientific">Dermacentor silvarum</name>
    <name type="common">Tick</name>
    <dbReference type="NCBI Taxonomy" id="543639"/>
    <lineage>
        <taxon>Eukaryota</taxon>
        <taxon>Metazoa</taxon>
        <taxon>Ecdysozoa</taxon>
        <taxon>Arthropoda</taxon>
        <taxon>Chelicerata</taxon>
        <taxon>Arachnida</taxon>
        <taxon>Acari</taxon>
        <taxon>Parasitiformes</taxon>
        <taxon>Ixodida</taxon>
        <taxon>Ixodoidea</taxon>
        <taxon>Ixodidae</taxon>
        <taxon>Rhipicephalinae</taxon>
        <taxon>Dermacentor</taxon>
    </lineage>
</organism>
<sequence length="137" mass="15170">MDAGPSKRAYGWEPLQGPDEAKRPRLPSSDTPPNAPMTSHGVNPSPHGGVSEADMQEQMQLIQQHEELCMQWAAATDRVRDDPVDSPPGHASGGEQLPPVHLGHPPLINLQMARICERMMKERQNRTRDKVDHPFSA</sequence>
<evidence type="ECO:0000313" key="1">
    <source>
        <dbReference type="EMBL" id="KAH7977543.1"/>
    </source>
</evidence>
<protein>
    <submittedName>
        <fullName evidence="1">Uncharacterized protein</fullName>
    </submittedName>
</protein>
<reference evidence="1" key="1">
    <citation type="submission" date="2020-05" db="EMBL/GenBank/DDBJ databases">
        <title>Large-scale comparative analyses of tick genomes elucidate their genetic diversity and vector capacities.</title>
        <authorList>
            <person name="Jia N."/>
            <person name="Wang J."/>
            <person name="Shi W."/>
            <person name="Du L."/>
            <person name="Sun Y."/>
            <person name="Zhan W."/>
            <person name="Jiang J."/>
            <person name="Wang Q."/>
            <person name="Zhang B."/>
            <person name="Ji P."/>
            <person name="Sakyi L.B."/>
            <person name="Cui X."/>
            <person name="Yuan T."/>
            <person name="Jiang B."/>
            <person name="Yang W."/>
            <person name="Lam T.T.-Y."/>
            <person name="Chang Q."/>
            <person name="Ding S."/>
            <person name="Wang X."/>
            <person name="Zhu J."/>
            <person name="Ruan X."/>
            <person name="Zhao L."/>
            <person name="Wei J."/>
            <person name="Que T."/>
            <person name="Du C."/>
            <person name="Cheng J."/>
            <person name="Dai P."/>
            <person name="Han X."/>
            <person name="Huang E."/>
            <person name="Gao Y."/>
            <person name="Liu J."/>
            <person name="Shao H."/>
            <person name="Ye R."/>
            <person name="Li L."/>
            <person name="Wei W."/>
            <person name="Wang X."/>
            <person name="Wang C."/>
            <person name="Yang T."/>
            <person name="Huo Q."/>
            <person name="Li W."/>
            <person name="Guo W."/>
            <person name="Chen H."/>
            <person name="Zhou L."/>
            <person name="Ni X."/>
            <person name="Tian J."/>
            <person name="Zhou Y."/>
            <person name="Sheng Y."/>
            <person name="Liu T."/>
            <person name="Pan Y."/>
            <person name="Xia L."/>
            <person name="Li J."/>
            <person name="Zhao F."/>
            <person name="Cao W."/>
        </authorList>
    </citation>
    <scope>NUCLEOTIDE SEQUENCE</scope>
    <source>
        <strain evidence="1">Dsil-2018</strain>
    </source>
</reference>
<gene>
    <name evidence="1" type="ORF">HPB49_002221</name>
</gene>
<evidence type="ECO:0000313" key="2">
    <source>
        <dbReference type="Proteomes" id="UP000821865"/>
    </source>
</evidence>
<name>A0ACB8DT25_DERSI</name>
<dbReference type="Proteomes" id="UP000821865">
    <property type="component" value="Chromosome 1"/>
</dbReference>